<dbReference type="AlphaFoldDB" id="A0A8B3XYV6"/>
<dbReference type="EMBL" id="LT629782">
    <property type="protein sequence ID" value="SDU03902.1"/>
    <property type="molecule type" value="Genomic_DNA"/>
</dbReference>
<proteinExistence type="predicted"/>
<keyword evidence="3" id="KW-1185">Reference proteome</keyword>
<gene>
    <name evidence="2" type="ORF">SAMN04490197_2255</name>
</gene>
<keyword evidence="1" id="KW-0175">Coiled coil</keyword>
<sequence>MWGGSVTSQKDYAYFESSNGIPRVEETKDSTDTDKDAILKLLKELEDAQKTSKSQTVQDLRNKLNDLREKLGEDKFKEIIEKLKKDAPYSWLEFLKALFPELFPDDVSTGAESQLGGSGGGGGGSGRYLGGGLGGGINAGGTLGLGEKVGNLPVTAGTNQTNFEPGSYKPGEMPSNLFSGAYQGQEGNCGAISACKAMIAQFGPAGVFKDIKRDASGNYDVTLKNGNHVQVTQAQYRESAARAQLQGQDPKLLGFMNLMLAVNNVQAMRQRNDGISGSSFSEAINSINNGEWAVETFNRLGYGNLIERVSPSQLAAGRVGTLDNNTHSLAVLNRSEDRWGTRYGNVRTDPNLIAWGFKREYA</sequence>
<name>A0A8B3XYV6_9PSED</name>
<dbReference type="Proteomes" id="UP000183653">
    <property type="component" value="Chromosome I"/>
</dbReference>
<evidence type="ECO:0000313" key="3">
    <source>
        <dbReference type="Proteomes" id="UP000183653"/>
    </source>
</evidence>
<dbReference type="RefSeq" id="WP_057726444.1">
    <property type="nucleotide sequence ID" value="NZ_JYLM01000019.1"/>
</dbReference>
<evidence type="ECO:0000313" key="2">
    <source>
        <dbReference type="EMBL" id="SDU03902.1"/>
    </source>
</evidence>
<evidence type="ECO:0000256" key="1">
    <source>
        <dbReference type="SAM" id="Coils"/>
    </source>
</evidence>
<accession>A0A8B3XYV6</accession>
<feature type="coiled-coil region" evidence="1">
    <location>
        <begin position="50"/>
        <end position="77"/>
    </location>
</feature>
<reference evidence="2 3" key="1">
    <citation type="submission" date="2016-10" db="EMBL/GenBank/DDBJ databases">
        <authorList>
            <person name="Varghese N."/>
            <person name="Submissions S."/>
        </authorList>
    </citation>
    <scope>NUCLEOTIDE SEQUENCE [LARGE SCALE GENOMIC DNA]</scope>
    <source>
        <strain evidence="2 3">BS2775</strain>
    </source>
</reference>
<protein>
    <submittedName>
        <fullName evidence="2">Uncharacterized protein</fullName>
    </submittedName>
</protein>
<organism evidence="2 3">
    <name type="scientific">Pseudomonas orientalis</name>
    <dbReference type="NCBI Taxonomy" id="76758"/>
    <lineage>
        <taxon>Bacteria</taxon>
        <taxon>Pseudomonadati</taxon>
        <taxon>Pseudomonadota</taxon>
        <taxon>Gammaproteobacteria</taxon>
        <taxon>Pseudomonadales</taxon>
        <taxon>Pseudomonadaceae</taxon>
        <taxon>Pseudomonas</taxon>
    </lineage>
</organism>